<evidence type="ECO:0000313" key="4">
    <source>
        <dbReference type="Proteomes" id="UP000466894"/>
    </source>
</evidence>
<reference evidence="2 3" key="1">
    <citation type="submission" date="2017-02" db="EMBL/GenBank/DDBJ databases">
        <title>The new phylogeny of genus Mycobacterium.</title>
        <authorList>
            <person name="Tortoli E."/>
            <person name="Trovato A."/>
            <person name="Cirillo D.M."/>
        </authorList>
    </citation>
    <scope>NUCLEOTIDE SEQUENCE [LARGE SCALE GENOMIC DNA]</scope>
    <source>
        <strain evidence="2 3">DSM 45145</strain>
    </source>
</reference>
<protein>
    <submittedName>
        <fullName evidence="1">Uncharacterized protein</fullName>
    </submittedName>
</protein>
<sequence length="203" mass="22585">MSIAIPSGQPNYRFMRYVRPPVDETEKHPPLFPLRPETRTLRLGIDTTTVPSPPEGHLARFFGREEIDVQLMVPVGEEVPTAWTDVLREPLVRQIGFTTLEDAAKELDTRYFWIRTETERETSNTRAHFFDVYQQLDAQTAPAARDPIRMEQRHHAAAYAAAAAALGIDAIVTNAPTVGRSDVADNDVVASVTPDDAVALIGH</sequence>
<dbReference type="AlphaFoldDB" id="A0A7I7PA05"/>
<organism evidence="1 4">
    <name type="scientific">Mycobacterium noviomagense</name>
    <dbReference type="NCBI Taxonomy" id="459858"/>
    <lineage>
        <taxon>Bacteria</taxon>
        <taxon>Bacillati</taxon>
        <taxon>Actinomycetota</taxon>
        <taxon>Actinomycetes</taxon>
        <taxon>Mycobacteriales</taxon>
        <taxon>Mycobacteriaceae</taxon>
        <taxon>Mycobacterium</taxon>
    </lineage>
</organism>
<reference evidence="1" key="3">
    <citation type="submission" date="2020-02" db="EMBL/GenBank/DDBJ databases">
        <authorList>
            <person name="Matsumoto Y."/>
            <person name="Motooka D."/>
            <person name="Nakamura S."/>
        </authorList>
    </citation>
    <scope>NUCLEOTIDE SEQUENCE</scope>
    <source>
        <strain evidence="1">JCM 16367</strain>
    </source>
</reference>
<gene>
    <name evidence="2" type="ORF">BST37_14940</name>
    <name evidence="1" type="ORF">MNVI_07340</name>
</gene>
<dbReference type="RefSeq" id="WP_083088554.1">
    <property type="nucleotide sequence ID" value="NZ_AP022583.1"/>
</dbReference>
<reference evidence="1 4" key="2">
    <citation type="journal article" date="2019" name="Emerg. Microbes Infect.">
        <title>Comprehensive subspecies identification of 175 nontuberculous mycobacteria species based on 7547 genomic profiles.</title>
        <authorList>
            <person name="Matsumoto Y."/>
            <person name="Kinjo T."/>
            <person name="Motooka D."/>
            <person name="Nabeya D."/>
            <person name="Jung N."/>
            <person name="Uechi K."/>
            <person name="Horii T."/>
            <person name="Iida T."/>
            <person name="Fujita J."/>
            <person name="Nakamura S."/>
        </authorList>
    </citation>
    <scope>NUCLEOTIDE SEQUENCE [LARGE SCALE GENOMIC DNA]</scope>
    <source>
        <strain evidence="1 4">JCM 16367</strain>
    </source>
</reference>
<proteinExistence type="predicted"/>
<keyword evidence="3" id="KW-1185">Reference proteome</keyword>
<dbReference type="KEGG" id="mnv:MNVI_07340"/>
<evidence type="ECO:0000313" key="3">
    <source>
        <dbReference type="Proteomes" id="UP000192374"/>
    </source>
</evidence>
<dbReference type="Proteomes" id="UP000192374">
    <property type="component" value="Unassembled WGS sequence"/>
</dbReference>
<dbReference type="EMBL" id="MVIC01000028">
    <property type="protein sequence ID" value="ORB13001.1"/>
    <property type="molecule type" value="Genomic_DNA"/>
</dbReference>
<name>A0A7I7PA05_9MYCO</name>
<evidence type="ECO:0000313" key="2">
    <source>
        <dbReference type="EMBL" id="ORB13001.1"/>
    </source>
</evidence>
<evidence type="ECO:0000313" key="1">
    <source>
        <dbReference type="EMBL" id="BBY05416.1"/>
    </source>
</evidence>
<dbReference type="Proteomes" id="UP000466894">
    <property type="component" value="Chromosome"/>
</dbReference>
<dbReference type="EMBL" id="AP022583">
    <property type="protein sequence ID" value="BBY05416.1"/>
    <property type="molecule type" value="Genomic_DNA"/>
</dbReference>
<accession>A0A7I7PA05</accession>